<sequence>MALVDDHQMILDGLRSMLAPHADRLVLVLATTDAEEALRHVREDPPDVALVDVRMKAMFGLDLCSRLIEAAPTVRVVMLTVHDDEQYLFQALRAGASGYLTKQVTAEELIAHLERVREGEVVIEPSMAGQVAMSAARLHRGEFWPGAHLGLTQRESEVLELLVKGQSNRAIASRLVLGEETIKTHVRGVYRKLGVGERSQAVAFALREGLFL</sequence>
<dbReference type="PROSITE" id="PS50110">
    <property type="entry name" value="RESPONSE_REGULATORY"/>
    <property type="match status" value="1"/>
</dbReference>
<dbReference type="PRINTS" id="PR00038">
    <property type="entry name" value="HTHLUXR"/>
</dbReference>
<dbReference type="SUPFAM" id="SSF46894">
    <property type="entry name" value="C-terminal effector domain of the bipartite response regulators"/>
    <property type="match status" value="1"/>
</dbReference>
<keyword evidence="1 3" id="KW-0597">Phosphoprotein</keyword>
<dbReference type="InterPro" id="IPR058245">
    <property type="entry name" value="NreC/VraR/RcsB-like_REC"/>
</dbReference>
<dbReference type="InterPro" id="IPR039420">
    <property type="entry name" value="WalR-like"/>
</dbReference>
<evidence type="ECO:0000313" key="6">
    <source>
        <dbReference type="EMBL" id="CAA9277611.1"/>
    </source>
</evidence>
<keyword evidence="2" id="KW-0238">DNA-binding</keyword>
<dbReference type="CDD" id="cd17535">
    <property type="entry name" value="REC_NarL-like"/>
    <property type="match status" value="1"/>
</dbReference>
<dbReference type="PROSITE" id="PS50043">
    <property type="entry name" value="HTH_LUXR_2"/>
    <property type="match status" value="1"/>
</dbReference>
<dbReference type="PANTHER" id="PTHR43214">
    <property type="entry name" value="TWO-COMPONENT RESPONSE REGULATOR"/>
    <property type="match status" value="1"/>
</dbReference>
<dbReference type="Pfam" id="PF00072">
    <property type="entry name" value="Response_reg"/>
    <property type="match status" value="1"/>
</dbReference>
<dbReference type="CDD" id="cd06170">
    <property type="entry name" value="LuxR_C_like"/>
    <property type="match status" value="1"/>
</dbReference>
<organism evidence="6">
    <name type="scientific">uncultured Acidimicrobiales bacterium</name>
    <dbReference type="NCBI Taxonomy" id="310071"/>
    <lineage>
        <taxon>Bacteria</taxon>
        <taxon>Bacillati</taxon>
        <taxon>Actinomycetota</taxon>
        <taxon>Acidimicrobiia</taxon>
        <taxon>Acidimicrobiales</taxon>
        <taxon>environmental samples</taxon>
    </lineage>
</organism>
<dbReference type="Gene3D" id="3.40.50.2300">
    <property type="match status" value="1"/>
</dbReference>
<dbReference type="AlphaFoldDB" id="A0A6J4JF81"/>
<evidence type="ECO:0000256" key="2">
    <source>
        <dbReference type="ARBA" id="ARBA00023125"/>
    </source>
</evidence>
<dbReference type="Pfam" id="PF00196">
    <property type="entry name" value="GerE"/>
    <property type="match status" value="1"/>
</dbReference>
<gene>
    <name evidence="6" type="ORF">AVDCRST_MAG76-3797</name>
</gene>
<dbReference type="GO" id="GO:0003677">
    <property type="term" value="F:DNA binding"/>
    <property type="evidence" value="ECO:0007669"/>
    <property type="project" value="UniProtKB-KW"/>
</dbReference>
<dbReference type="SUPFAM" id="SSF52172">
    <property type="entry name" value="CheY-like"/>
    <property type="match status" value="1"/>
</dbReference>
<dbReference type="InterPro" id="IPR000792">
    <property type="entry name" value="Tscrpt_reg_LuxR_C"/>
</dbReference>
<accession>A0A6J4JF81</accession>
<evidence type="ECO:0000259" key="4">
    <source>
        <dbReference type="PROSITE" id="PS50043"/>
    </source>
</evidence>
<protein>
    <submittedName>
        <fullName evidence="6">Two-component transcriptional response regulator, LuxR family</fullName>
    </submittedName>
</protein>
<dbReference type="SMART" id="SM00448">
    <property type="entry name" value="REC"/>
    <property type="match status" value="1"/>
</dbReference>
<reference evidence="6" key="1">
    <citation type="submission" date="2020-02" db="EMBL/GenBank/DDBJ databases">
        <authorList>
            <person name="Meier V. D."/>
        </authorList>
    </citation>
    <scope>NUCLEOTIDE SEQUENCE</scope>
    <source>
        <strain evidence="6">AVDCRST_MAG76</strain>
    </source>
</reference>
<feature type="domain" description="Response regulatory" evidence="5">
    <location>
        <begin position="1"/>
        <end position="117"/>
    </location>
</feature>
<proteinExistence type="predicted"/>
<dbReference type="GO" id="GO:0000160">
    <property type="term" value="P:phosphorelay signal transduction system"/>
    <property type="evidence" value="ECO:0007669"/>
    <property type="project" value="InterPro"/>
</dbReference>
<dbReference type="InterPro" id="IPR001789">
    <property type="entry name" value="Sig_transdc_resp-reg_receiver"/>
</dbReference>
<dbReference type="EMBL" id="CADCSZ010000222">
    <property type="protein sequence ID" value="CAA9277611.1"/>
    <property type="molecule type" value="Genomic_DNA"/>
</dbReference>
<dbReference type="InterPro" id="IPR016032">
    <property type="entry name" value="Sig_transdc_resp-reg_C-effctor"/>
</dbReference>
<feature type="domain" description="HTH luxR-type" evidence="4">
    <location>
        <begin position="145"/>
        <end position="209"/>
    </location>
</feature>
<evidence type="ECO:0000256" key="1">
    <source>
        <dbReference type="ARBA" id="ARBA00022553"/>
    </source>
</evidence>
<name>A0A6J4JF81_9ACTN</name>
<dbReference type="SMART" id="SM00421">
    <property type="entry name" value="HTH_LUXR"/>
    <property type="match status" value="1"/>
</dbReference>
<evidence type="ECO:0000259" key="5">
    <source>
        <dbReference type="PROSITE" id="PS50110"/>
    </source>
</evidence>
<feature type="modified residue" description="4-aspartylphosphate" evidence="3">
    <location>
        <position position="52"/>
    </location>
</feature>
<dbReference type="GO" id="GO:0006355">
    <property type="term" value="P:regulation of DNA-templated transcription"/>
    <property type="evidence" value="ECO:0007669"/>
    <property type="project" value="InterPro"/>
</dbReference>
<evidence type="ECO:0000256" key="3">
    <source>
        <dbReference type="PROSITE-ProRule" id="PRU00169"/>
    </source>
</evidence>
<dbReference type="InterPro" id="IPR011006">
    <property type="entry name" value="CheY-like_superfamily"/>
</dbReference>